<dbReference type="InterPro" id="IPR007400">
    <property type="entry name" value="PrpF-like"/>
</dbReference>
<dbReference type="Gene3D" id="3.10.310.10">
    <property type="entry name" value="Diaminopimelate Epimerase, Chain A, domain 1"/>
    <property type="match status" value="2"/>
</dbReference>
<dbReference type="PANTHER" id="PTHR43709">
    <property type="entry name" value="ACONITATE ISOMERASE-RELATED"/>
    <property type="match status" value="1"/>
</dbReference>
<dbReference type="PANTHER" id="PTHR43709:SF2">
    <property type="entry name" value="DUF453 DOMAIN PROTEIN (AFU_ORTHOLOGUE AFUA_6G00360)"/>
    <property type="match status" value="1"/>
</dbReference>
<protein>
    <submittedName>
        <fullName evidence="3">Acetylornithine aminotransferase</fullName>
    </submittedName>
</protein>
<accession>A0A6L9GAE4</accession>
<dbReference type="Pfam" id="PF04303">
    <property type="entry name" value="PrpF"/>
    <property type="match status" value="1"/>
</dbReference>
<sequence length="371" mass="38166">MQWIEAAFVRGGTSKGLFFAQDWLPEGREARDRVFAEALGSPDRFGRQLDGMGGGSSSLSKVMVVARSQRKGVDLDYTFGQVAVDTGVTDYAGNCGNLSSGVVPFALEAGLLRVPDGRQAFTLFNTNTSKIVQVSLQVVQGRAAVEGDLSLPGVHGAAAPIELSYPDPAGSRSPGLLPTGNPVDVLPVDGQEYPVSLVDAALPTVVIEAARLGLEGTESPEQIDANRPVMALLEKIRRAGAVAMGLCATPGDAAQVMPKIVLAAAPAPATLLDGSLSPAGDCDLLVRVISMGQTHKAVPGTGAMCLAAAAQIPGSIAATLAGRRNSDVIRLGTPSGAVSAAAHFDAAGALVHTSLLRTARILMKGFVQLPR</sequence>
<comment type="caution">
    <text evidence="3">The sequence shown here is derived from an EMBL/GenBank/DDBJ whole genome shotgun (WGS) entry which is preliminary data.</text>
</comment>
<dbReference type="AlphaFoldDB" id="A0A6L9GAE4"/>
<dbReference type="RefSeq" id="WP_161449027.1">
    <property type="nucleotide sequence ID" value="NZ_WYDN01000007.1"/>
</dbReference>
<reference evidence="3 4" key="1">
    <citation type="submission" date="2020-01" db="EMBL/GenBank/DDBJ databases">
        <title>Glutamicibacter soli M275.</title>
        <authorList>
            <person name="Meng X."/>
        </authorList>
    </citation>
    <scope>NUCLEOTIDE SEQUENCE [LARGE SCALE GENOMIC DNA]</scope>
    <source>
        <strain evidence="3 4">M275</strain>
    </source>
</reference>
<evidence type="ECO:0000256" key="2">
    <source>
        <dbReference type="ARBA" id="ARBA00023235"/>
    </source>
</evidence>
<dbReference type="GO" id="GO:0008483">
    <property type="term" value="F:transaminase activity"/>
    <property type="evidence" value="ECO:0007669"/>
    <property type="project" value="UniProtKB-KW"/>
</dbReference>
<dbReference type="GO" id="GO:0016853">
    <property type="term" value="F:isomerase activity"/>
    <property type="evidence" value="ECO:0007669"/>
    <property type="project" value="UniProtKB-KW"/>
</dbReference>
<keyword evidence="3" id="KW-0808">Transferase</keyword>
<evidence type="ECO:0000313" key="4">
    <source>
        <dbReference type="Proteomes" id="UP000477543"/>
    </source>
</evidence>
<dbReference type="SUPFAM" id="SSF54506">
    <property type="entry name" value="Diaminopimelate epimerase-like"/>
    <property type="match status" value="2"/>
</dbReference>
<keyword evidence="3" id="KW-0032">Aminotransferase</keyword>
<keyword evidence="2" id="KW-0413">Isomerase</keyword>
<proteinExistence type="inferred from homology"/>
<dbReference type="EMBL" id="WYDN01000007">
    <property type="protein sequence ID" value="NAZ16306.1"/>
    <property type="molecule type" value="Genomic_DNA"/>
</dbReference>
<evidence type="ECO:0000256" key="1">
    <source>
        <dbReference type="ARBA" id="ARBA00007673"/>
    </source>
</evidence>
<name>A0A6L9GAE4_9MICC</name>
<comment type="similarity">
    <text evidence="1">Belongs to the PrpF family.</text>
</comment>
<gene>
    <name evidence="3" type="ORF">GT020_09540</name>
</gene>
<evidence type="ECO:0000313" key="3">
    <source>
        <dbReference type="EMBL" id="NAZ16306.1"/>
    </source>
</evidence>
<organism evidence="3 4">
    <name type="scientific">Glutamicibacter soli</name>
    <dbReference type="NCBI Taxonomy" id="453836"/>
    <lineage>
        <taxon>Bacteria</taxon>
        <taxon>Bacillati</taxon>
        <taxon>Actinomycetota</taxon>
        <taxon>Actinomycetes</taxon>
        <taxon>Micrococcales</taxon>
        <taxon>Micrococcaceae</taxon>
        <taxon>Glutamicibacter</taxon>
    </lineage>
</organism>
<dbReference type="Proteomes" id="UP000477543">
    <property type="component" value="Unassembled WGS sequence"/>
</dbReference>